<evidence type="ECO:0000256" key="3">
    <source>
        <dbReference type="ARBA" id="ARBA00022598"/>
    </source>
</evidence>
<dbReference type="InterPro" id="IPR023797">
    <property type="entry name" value="RNA3'_phos_cyclase_dom"/>
</dbReference>
<comment type="catalytic activity">
    <reaction evidence="5">
        <text>a 3'-end 3'-phospho-ribonucleotide-RNA + ATP = a 3'-end 2',3'-cyclophospho-ribonucleotide-RNA + AMP + diphosphate</text>
        <dbReference type="Rhea" id="RHEA:23976"/>
        <dbReference type="Rhea" id="RHEA-COMP:10463"/>
        <dbReference type="Rhea" id="RHEA-COMP:10464"/>
        <dbReference type="ChEBI" id="CHEBI:30616"/>
        <dbReference type="ChEBI" id="CHEBI:33019"/>
        <dbReference type="ChEBI" id="CHEBI:83062"/>
        <dbReference type="ChEBI" id="CHEBI:83064"/>
        <dbReference type="ChEBI" id="CHEBI:456215"/>
        <dbReference type="EC" id="6.5.1.4"/>
    </reaction>
</comment>
<keyword evidence="10" id="KW-1185">Reference proteome</keyword>
<feature type="active site" description="Tele-AMP-histidine intermediate" evidence="5">
    <location>
        <position position="315"/>
    </location>
</feature>
<organism evidence="9 10">
    <name type="scientific">Salinirubrum litoreum</name>
    <dbReference type="NCBI Taxonomy" id="1126234"/>
    <lineage>
        <taxon>Archaea</taxon>
        <taxon>Methanobacteriati</taxon>
        <taxon>Methanobacteriota</taxon>
        <taxon>Stenosarchaea group</taxon>
        <taxon>Halobacteria</taxon>
        <taxon>Halobacteriales</taxon>
        <taxon>Haloferacaceae</taxon>
        <taxon>Salinirubrum</taxon>
    </lineage>
</organism>
<feature type="domain" description="RNA 3'-terminal phosphate cyclase insert" evidence="8">
    <location>
        <begin position="177"/>
        <end position="276"/>
    </location>
</feature>
<dbReference type="EC" id="6.5.1.4" evidence="5 6"/>
<dbReference type="Gene3D" id="3.30.360.20">
    <property type="entry name" value="RNA 3'-terminal phosphate cyclase, insert domain"/>
    <property type="match status" value="1"/>
</dbReference>
<dbReference type="InterPro" id="IPR013792">
    <property type="entry name" value="RNA3'P_cycl/enolpyr_Trfase_a/b"/>
</dbReference>
<proteinExistence type="inferred from homology"/>
<evidence type="ECO:0000313" key="9">
    <source>
        <dbReference type="EMBL" id="MFC5368498.1"/>
    </source>
</evidence>
<evidence type="ECO:0000256" key="2">
    <source>
        <dbReference type="ARBA" id="ARBA00021428"/>
    </source>
</evidence>
<reference evidence="9 10" key="1">
    <citation type="journal article" date="2019" name="Int. J. Syst. Evol. Microbiol.">
        <title>The Global Catalogue of Microorganisms (GCM) 10K type strain sequencing project: providing services to taxonomists for standard genome sequencing and annotation.</title>
        <authorList>
            <consortium name="The Broad Institute Genomics Platform"/>
            <consortium name="The Broad Institute Genome Sequencing Center for Infectious Disease"/>
            <person name="Wu L."/>
            <person name="Ma J."/>
        </authorList>
    </citation>
    <scope>NUCLEOTIDE SEQUENCE [LARGE SCALE GENOMIC DNA]</scope>
    <source>
        <strain evidence="9 10">CGMCC 1.12237</strain>
    </source>
</reference>
<dbReference type="InterPro" id="IPR000228">
    <property type="entry name" value="RNA3'_term_phos_cyc"/>
</dbReference>
<dbReference type="NCBIfam" id="TIGR03399">
    <property type="entry name" value="RNA_3prim_cycl"/>
    <property type="match status" value="1"/>
</dbReference>
<protein>
    <recommendedName>
        <fullName evidence="2 5">RNA 3'-terminal phosphate cyclase</fullName>
        <shortName evidence="5">RNA cyclase</shortName>
        <shortName evidence="5">RNA-3'-phosphate cyclase</shortName>
        <ecNumber evidence="5 6">6.5.1.4</ecNumber>
    </recommendedName>
</protein>
<feature type="binding site" evidence="5">
    <location>
        <position position="98"/>
    </location>
    <ligand>
        <name>ATP</name>
        <dbReference type="ChEBI" id="CHEBI:30616"/>
    </ligand>
</feature>
<dbReference type="Pfam" id="PF05189">
    <property type="entry name" value="RTC_insert"/>
    <property type="match status" value="1"/>
</dbReference>
<keyword evidence="5" id="KW-0963">Cytoplasm</keyword>
<dbReference type="HAMAP" id="MF_00200">
    <property type="entry name" value="RTC"/>
    <property type="match status" value="1"/>
</dbReference>
<dbReference type="GO" id="GO:0005524">
    <property type="term" value="F:ATP binding"/>
    <property type="evidence" value="ECO:0007669"/>
    <property type="project" value="UniProtKB-KW"/>
</dbReference>
<evidence type="ECO:0000259" key="7">
    <source>
        <dbReference type="Pfam" id="PF01137"/>
    </source>
</evidence>
<evidence type="ECO:0000256" key="6">
    <source>
        <dbReference type="NCBIfam" id="TIGR03399"/>
    </source>
</evidence>
<feature type="binding site" evidence="5">
    <location>
        <begin position="291"/>
        <end position="295"/>
    </location>
    <ligand>
        <name>ATP</name>
        <dbReference type="ChEBI" id="CHEBI:30616"/>
    </ligand>
</feature>
<dbReference type="SUPFAM" id="SSF55205">
    <property type="entry name" value="EPT/RTPC-like"/>
    <property type="match status" value="1"/>
</dbReference>
<keyword evidence="4 5" id="KW-0547">Nucleotide-binding</keyword>
<evidence type="ECO:0000313" key="10">
    <source>
        <dbReference type="Proteomes" id="UP001596201"/>
    </source>
</evidence>
<dbReference type="Pfam" id="PF01137">
    <property type="entry name" value="RTC"/>
    <property type="match status" value="1"/>
</dbReference>
<dbReference type="GO" id="GO:0005737">
    <property type="term" value="C:cytoplasm"/>
    <property type="evidence" value="ECO:0007669"/>
    <property type="project" value="UniProtKB-SubCell"/>
</dbReference>
<dbReference type="NCBIfam" id="NF003246">
    <property type="entry name" value="PRK04204.1-2"/>
    <property type="match status" value="1"/>
</dbReference>
<keyword evidence="5" id="KW-0067">ATP-binding</keyword>
<evidence type="ECO:0000256" key="5">
    <source>
        <dbReference type="HAMAP-Rule" id="MF_00200"/>
    </source>
</evidence>
<evidence type="ECO:0000256" key="1">
    <source>
        <dbReference type="ARBA" id="ARBA00009206"/>
    </source>
</evidence>
<dbReference type="PIRSF" id="PIRSF005378">
    <property type="entry name" value="RNA3'_term_phos_cycl_euk"/>
    <property type="match status" value="1"/>
</dbReference>
<dbReference type="InterPro" id="IPR013791">
    <property type="entry name" value="RNA3'-term_phos_cycl_insert"/>
</dbReference>
<gene>
    <name evidence="5 9" type="primary">rtcA</name>
    <name evidence="9" type="ORF">ACFPJ5_16340</name>
</gene>
<comment type="function">
    <text evidence="5">Catalyzes the conversion of 3'-phosphate to a 2',3'-cyclic phosphodiester at the end of RNA. The mechanism of action of the enzyme occurs in 3 steps: (A) adenylation of the enzyme by ATP; (B) transfer of adenylate to an RNA-N3'P to produce RNA-N3'PP5'A; (C) and attack of the adjacent 2'-hydroxyl on the 3'-phosphorus in the diester linkage to produce the cyclic end product. The biological role of this enzyme is unknown but it is likely to function in some aspects of cellular RNA processing.</text>
</comment>
<dbReference type="InterPro" id="IPR036553">
    <property type="entry name" value="RPTC_insert"/>
</dbReference>
<sequence length="346" mass="35593">MLELDGAAGGGQQLRTALSLSLVTGEAFRMTDVRANRPNPGLKHQHRGAVRLAGEIGDADVTGDDVGTTAVEFAPETVASDPVEIDLQTAGSVTLLFDVVLPLAVALDESLTVTAHGGTDVAWSPTADFLRHAKLPLLAEHGLDADLSVARRGFYPAGGGEATLTVHPSDPSPLDLTDRGPVDSVAVYSVASESLADPEVAERQADTAVEALGESAPDLAVAEPRIGYDETASPGSAIAVVADCAPGRAGFDALGEKGVPAEQIAERAVEPLLAWLDGGPERAHAPPVDTHLADQLLVPLALAGGAVRVPRVTDHVRTNCETIRAFGFEVSVAEADDGTAVVSAPR</sequence>
<dbReference type="EMBL" id="JBHSKX010000002">
    <property type="protein sequence ID" value="MFC5368498.1"/>
    <property type="molecule type" value="Genomic_DNA"/>
</dbReference>
<dbReference type="GO" id="GO:0003963">
    <property type="term" value="F:RNA-3'-phosphate cyclase activity"/>
    <property type="evidence" value="ECO:0007669"/>
    <property type="project" value="UniProtKB-UniRule"/>
</dbReference>
<dbReference type="PANTHER" id="PTHR11096">
    <property type="entry name" value="RNA 3' TERMINAL PHOSPHATE CYCLASE"/>
    <property type="match status" value="1"/>
</dbReference>
<dbReference type="Gene3D" id="3.65.10.20">
    <property type="entry name" value="RNA 3'-terminal phosphate cyclase domain"/>
    <property type="match status" value="1"/>
</dbReference>
<comment type="similarity">
    <text evidence="1 5">Belongs to the RNA 3'-terminal cyclase family. Type 1 subfamily.</text>
</comment>
<dbReference type="RefSeq" id="WP_227230773.1">
    <property type="nucleotide sequence ID" value="NZ_JAJCVJ010000002.1"/>
</dbReference>
<dbReference type="AlphaFoldDB" id="A0ABD5REW2"/>
<comment type="subcellular location">
    <subcellularLocation>
        <location evidence="5">Cytoplasm</location>
    </subcellularLocation>
</comment>
<dbReference type="GO" id="GO:0006396">
    <property type="term" value="P:RNA processing"/>
    <property type="evidence" value="ECO:0007669"/>
    <property type="project" value="UniProtKB-UniRule"/>
</dbReference>
<comment type="caution">
    <text evidence="9">The sequence shown here is derived from an EMBL/GenBank/DDBJ whole genome shotgun (WGS) entry which is preliminary data.</text>
</comment>
<dbReference type="InterPro" id="IPR037136">
    <property type="entry name" value="RNA3'_phos_cyclase_dom_sf"/>
</dbReference>
<keyword evidence="3 5" id="KW-0436">Ligase</keyword>
<dbReference type="InterPro" id="IPR017770">
    <property type="entry name" value="RNA3'_term_phos_cyc_type_1"/>
</dbReference>
<feature type="domain" description="RNA 3'-terminal phosphate cyclase" evidence="7">
    <location>
        <begin position="9"/>
        <end position="326"/>
    </location>
</feature>
<dbReference type="Proteomes" id="UP001596201">
    <property type="component" value="Unassembled WGS sequence"/>
</dbReference>
<evidence type="ECO:0000259" key="8">
    <source>
        <dbReference type="Pfam" id="PF05189"/>
    </source>
</evidence>
<accession>A0ABD5REW2</accession>
<evidence type="ECO:0000256" key="4">
    <source>
        <dbReference type="ARBA" id="ARBA00022741"/>
    </source>
</evidence>
<name>A0ABD5REW2_9EURY</name>
<dbReference type="PANTHER" id="PTHR11096:SF0">
    <property type="entry name" value="RNA 3'-TERMINAL PHOSPHATE CYCLASE"/>
    <property type="match status" value="1"/>
</dbReference>